<dbReference type="Gene3D" id="1.10.10.10">
    <property type="entry name" value="Winged helix-like DNA-binding domain superfamily/Winged helix DNA-binding domain"/>
    <property type="match status" value="1"/>
</dbReference>
<keyword evidence="6" id="KW-1185">Reference proteome</keyword>
<name>A0A1I2TLZ5_9BACL</name>
<gene>
    <name evidence="5" type="ORF">SAMN02982927_02340</name>
</gene>
<keyword evidence="1" id="KW-0805">Transcription regulation</keyword>
<dbReference type="InterPro" id="IPR000835">
    <property type="entry name" value="HTH_MarR-typ"/>
</dbReference>
<dbReference type="PROSITE" id="PS50995">
    <property type="entry name" value="HTH_MARR_2"/>
    <property type="match status" value="1"/>
</dbReference>
<reference evidence="6" key="1">
    <citation type="submission" date="2016-10" db="EMBL/GenBank/DDBJ databases">
        <authorList>
            <person name="Varghese N."/>
            <person name="Submissions S."/>
        </authorList>
    </citation>
    <scope>NUCLEOTIDE SEQUENCE [LARGE SCALE GENOMIC DNA]</scope>
    <source>
        <strain evidence="6">ATCC 700379</strain>
    </source>
</reference>
<dbReference type="STRING" id="269670.SAMN02982927_02340"/>
<dbReference type="RefSeq" id="WP_093673164.1">
    <property type="nucleotide sequence ID" value="NZ_FOOY01000016.1"/>
</dbReference>
<dbReference type="OrthoDB" id="1853358at2"/>
<evidence type="ECO:0000259" key="4">
    <source>
        <dbReference type="PROSITE" id="PS50995"/>
    </source>
</evidence>
<evidence type="ECO:0000256" key="2">
    <source>
        <dbReference type="ARBA" id="ARBA00023125"/>
    </source>
</evidence>
<evidence type="ECO:0000313" key="5">
    <source>
        <dbReference type="EMBL" id="SFG65149.1"/>
    </source>
</evidence>
<dbReference type="GO" id="GO:0003700">
    <property type="term" value="F:DNA-binding transcription factor activity"/>
    <property type="evidence" value="ECO:0007669"/>
    <property type="project" value="InterPro"/>
</dbReference>
<dbReference type="SUPFAM" id="SSF46785">
    <property type="entry name" value="Winged helix' DNA-binding domain"/>
    <property type="match status" value="1"/>
</dbReference>
<dbReference type="EMBL" id="FOOY01000016">
    <property type="protein sequence ID" value="SFG65149.1"/>
    <property type="molecule type" value="Genomic_DNA"/>
</dbReference>
<dbReference type="SMART" id="SM00347">
    <property type="entry name" value="HTH_MARR"/>
    <property type="match status" value="1"/>
</dbReference>
<keyword evidence="3" id="KW-0804">Transcription</keyword>
<keyword evidence="2 5" id="KW-0238">DNA-binding</keyword>
<dbReference type="Proteomes" id="UP000198752">
    <property type="component" value="Unassembled WGS sequence"/>
</dbReference>
<dbReference type="GO" id="GO:0003677">
    <property type="term" value="F:DNA binding"/>
    <property type="evidence" value="ECO:0007669"/>
    <property type="project" value="UniProtKB-KW"/>
</dbReference>
<dbReference type="InterPro" id="IPR036388">
    <property type="entry name" value="WH-like_DNA-bd_sf"/>
</dbReference>
<organism evidence="5 6">
    <name type="scientific">Sporolactobacillus nakayamae</name>
    <dbReference type="NCBI Taxonomy" id="269670"/>
    <lineage>
        <taxon>Bacteria</taxon>
        <taxon>Bacillati</taxon>
        <taxon>Bacillota</taxon>
        <taxon>Bacilli</taxon>
        <taxon>Bacillales</taxon>
        <taxon>Sporolactobacillaceae</taxon>
        <taxon>Sporolactobacillus</taxon>
    </lineage>
</organism>
<sequence>MENLREPFQIMVRRFGLLAKYCCSTGGYNISLVQSHILYEIERKSGQSMQMVAETLGIDITTFSRQIQTLVKMDLVKKSPSPDDGRVFILTLTDEGLQTAESIDNQMNAFLEDVFSRMSSFEKDTVMHSIDLLNRSMAASEHCCSPVSCKKDQD</sequence>
<dbReference type="InterPro" id="IPR036390">
    <property type="entry name" value="WH_DNA-bd_sf"/>
</dbReference>
<evidence type="ECO:0000313" key="6">
    <source>
        <dbReference type="Proteomes" id="UP000198752"/>
    </source>
</evidence>
<feature type="domain" description="HTH marR-type" evidence="4">
    <location>
        <begin position="1"/>
        <end position="135"/>
    </location>
</feature>
<evidence type="ECO:0000256" key="3">
    <source>
        <dbReference type="ARBA" id="ARBA00023163"/>
    </source>
</evidence>
<dbReference type="PANTHER" id="PTHR42756">
    <property type="entry name" value="TRANSCRIPTIONAL REGULATOR, MARR"/>
    <property type="match status" value="1"/>
</dbReference>
<dbReference type="PANTHER" id="PTHR42756:SF1">
    <property type="entry name" value="TRANSCRIPTIONAL REPRESSOR OF EMRAB OPERON"/>
    <property type="match status" value="1"/>
</dbReference>
<dbReference type="AlphaFoldDB" id="A0A1I2TLZ5"/>
<evidence type="ECO:0000256" key="1">
    <source>
        <dbReference type="ARBA" id="ARBA00023015"/>
    </source>
</evidence>
<proteinExistence type="predicted"/>
<protein>
    <submittedName>
        <fullName evidence="5">DNA-binding transcriptional regulator, MarR family</fullName>
    </submittedName>
</protein>
<dbReference type="Pfam" id="PF01047">
    <property type="entry name" value="MarR"/>
    <property type="match status" value="1"/>
</dbReference>
<accession>A0A1I2TLZ5</accession>